<comment type="caution">
    <text evidence="1">The sequence shown here is derived from an EMBL/GenBank/DDBJ whole genome shotgun (WGS) entry which is preliminary data.</text>
</comment>
<evidence type="ECO:0000313" key="1">
    <source>
        <dbReference type="EMBL" id="KAI3689827.1"/>
    </source>
</evidence>
<dbReference type="Proteomes" id="UP001055811">
    <property type="component" value="Linkage Group LG09"/>
</dbReference>
<keyword evidence="2" id="KW-1185">Reference proteome</keyword>
<organism evidence="1 2">
    <name type="scientific">Cichorium intybus</name>
    <name type="common">Chicory</name>
    <dbReference type="NCBI Taxonomy" id="13427"/>
    <lineage>
        <taxon>Eukaryota</taxon>
        <taxon>Viridiplantae</taxon>
        <taxon>Streptophyta</taxon>
        <taxon>Embryophyta</taxon>
        <taxon>Tracheophyta</taxon>
        <taxon>Spermatophyta</taxon>
        <taxon>Magnoliopsida</taxon>
        <taxon>eudicotyledons</taxon>
        <taxon>Gunneridae</taxon>
        <taxon>Pentapetalae</taxon>
        <taxon>asterids</taxon>
        <taxon>campanulids</taxon>
        <taxon>Asterales</taxon>
        <taxon>Asteraceae</taxon>
        <taxon>Cichorioideae</taxon>
        <taxon>Cichorieae</taxon>
        <taxon>Cichoriinae</taxon>
        <taxon>Cichorium</taxon>
    </lineage>
</organism>
<dbReference type="EMBL" id="CM042017">
    <property type="protein sequence ID" value="KAI3689827.1"/>
    <property type="molecule type" value="Genomic_DNA"/>
</dbReference>
<protein>
    <submittedName>
        <fullName evidence="1">Uncharacterized protein</fullName>
    </submittedName>
</protein>
<name>A0ACB8YVQ9_CICIN</name>
<reference evidence="2" key="1">
    <citation type="journal article" date="2022" name="Mol. Ecol. Resour.">
        <title>The genomes of chicory, endive, great burdock and yacon provide insights into Asteraceae palaeo-polyploidization history and plant inulin production.</title>
        <authorList>
            <person name="Fan W."/>
            <person name="Wang S."/>
            <person name="Wang H."/>
            <person name="Wang A."/>
            <person name="Jiang F."/>
            <person name="Liu H."/>
            <person name="Zhao H."/>
            <person name="Xu D."/>
            <person name="Zhang Y."/>
        </authorList>
    </citation>
    <scope>NUCLEOTIDE SEQUENCE [LARGE SCALE GENOMIC DNA]</scope>
    <source>
        <strain evidence="2">cv. Punajuju</strain>
    </source>
</reference>
<reference evidence="1 2" key="2">
    <citation type="journal article" date="2022" name="Mol. Ecol. Resour.">
        <title>The genomes of chicory, endive, great burdock and yacon provide insights into Asteraceae paleo-polyploidization history and plant inulin production.</title>
        <authorList>
            <person name="Fan W."/>
            <person name="Wang S."/>
            <person name="Wang H."/>
            <person name="Wang A."/>
            <person name="Jiang F."/>
            <person name="Liu H."/>
            <person name="Zhao H."/>
            <person name="Xu D."/>
            <person name="Zhang Y."/>
        </authorList>
    </citation>
    <scope>NUCLEOTIDE SEQUENCE [LARGE SCALE GENOMIC DNA]</scope>
    <source>
        <strain evidence="2">cv. Punajuju</strain>
        <tissue evidence="1">Leaves</tissue>
    </source>
</reference>
<sequence>MEERDPRNIDRKGKGKMEYSSVVDKGDSSKKKDSEGNQNIVHEGSFSSVQENETAPVALPESIDLNKEINAVETDDTDVSISPTVAEDVVAPPPQVKEGTSSTSPNLTSRTALGGHGKAAPEYDVLEIGESSKKKDSDENQVVTHKGSSSSVQENETAPVALRDFVNVLPPPKVEEGTSSSPNWRSGPALGGHVTVAEYDAKGKRESFKNKDSEGNQIVTHTGSSSFVQENQTAPVALRDFVNVLPPPKVEEGTSSSPNWRSGPALGGHGTVAEYDAKGKRESSENKVSEGNQIVTHTGSSSFVQENQTAPVALPVSGTNVTKVSISLPVTAAGVVLRPPQVEQRTPSSSHPGSTVSGQGRGCYRKPQPKPRAHSKKHTNFPLPGHGTLAAHGVLPPLQVGEGSSSNPNQRSSSSQYINFSPGCTTPATSKSTSPPSLDPPTFRLIDFSSIQIPLSVLIQTDYNSQRRPIYGGGGCSRTGVFQPLTDFYNNALAREQANDRCIDLLSRVGASNSLETEDNDGDHDQDHNNEEDDGALDLLSQVGREEDDGTLDLLSRVGRKPSQ</sequence>
<proteinExistence type="predicted"/>
<gene>
    <name evidence="1" type="ORF">L2E82_47797</name>
</gene>
<evidence type="ECO:0000313" key="2">
    <source>
        <dbReference type="Proteomes" id="UP001055811"/>
    </source>
</evidence>
<accession>A0ACB8YVQ9</accession>